<dbReference type="EMBL" id="CAFBLJ010000009">
    <property type="protein sequence ID" value="CAB4858071.1"/>
    <property type="molecule type" value="Genomic_DNA"/>
</dbReference>
<dbReference type="EMBL" id="CAFBPS010000058">
    <property type="protein sequence ID" value="CAB5030109.1"/>
    <property type="molecule type" value="Genomic_DNA"/>
</dbReference>
<proteinExistence type="predicted"/>
<organism evidence="2">
    <name type="scientific">freshwater metagenome</name>
    <dbReference type="NCBI Taxonomy" id="449393"/>
    <lineage>
        <taxon>unclassified sequences</taxon>
        <taxon>metagenomes</taxon>
        <taxon>ecological metagenomes</taxon>
    </lineage>
</organism>
<evidence type="ECO:0000313" key="3">
    <source>
        <dbReference type="EMBL" id="CAB4794086.1"/>
    </source>
</evidence>
<dbReference type="EMBL" id="CAEZYH010000043">
    <property type="protein sequence ID" value="CAB4721883.1"/>
    <property type="molecule type" value="Genomic_DNA"/>
</dbReference>
<evidence type="ECO:0000313" key="4">
    <source>
        <dbReference type="EMBL" id="CAB4858071.1"/>
    </source>
</evidence>
<protein>
    <submittedName>
        <fullName evidence="2">Unannotated protein</fullName>
    </submittedName>
</protein>
<evidence type="ECO:0000313" key="6">
    <source>
        <dbReference type="EMBL" id="CAB5030109.1"/>
    </source>
</evidence>
<reference evidence="2" key="1">
    <citation type="submission" date="2020-05" db="EMBL/GenBank/DDBJ databases">
        <authorList>
            <person name="Chiriac C."/>
            <person name="Salcher M."/>
            <person name="Ghai R."/>
            <person name="Kavagutti S V."/>
        </authorList>
    </citation>
    <scope>NUCLEOTIDE SEQUENCE</scope>
</reference>
<evidence type="ECO:0000313" key="1">
    <source>
        <dbReference type="EMBL" id="CAB4721883.1"/>
    </source>
</evidence>
<sequence>MVRFPAMLFGAFTAYATIYLAEALRDRYKAVRRVYANLYMMRQSIEMRRHTRATCHPSAIAFAENPLSTFRINTNFREIRTLRLSSTLHEPYYRCLVRRCRFVLANP</sequence>
<gene>
    <name evidence="1" type="ORF">UFOPK2658_01090</name>
    <name evidence="2" type="ORF">UFOPK2880_00203</name>
    <name evidence="3" type="ORF">UFOPK3004_00230</name>
    <name evidence="4" type="ORF">UFOPK3304_00292</name>
    <name evidence="5" type="ORF">UFOPK3494_00833</name>
    <name evidence="6" type="ORF">UFOPK4134_00890</name>
</gene>
<dbReference type="EMBL" id="CAFAAL010000010">
    <property type="protein sequence ID" value="CAB4794086.1"/>
    <property type="molecule type" value="Genomic_DNA"/>
</dbReference>
<evidence type="ECO:0000313" key="5">
    <source>
        <dbReference type="EMBL" id="CAB4898971.1"/>
    </source>
</evidence>
<dbReference type="EMBL" id="CAEZZP010000006">
    <property type="protein sequence ID" value="CAB4762458.1"/>
    <property type="molecule type" value="Genomic_DNA"/>
</dbReference>
<accession>A0A6J6UTV1</accession>
<name>A0A6J6UTV1_9ZZZZ</name>
<dbReference type="EMBL" id="CAFBMF010000041">
    <property type="protein sequence ID" value="CAB4898971.1"/>
    <property type="molecule type" value="Genomic_DNA"/>
</dbReference>
<dbReference type="AlphaFoldDB" id="A0A6J6UTV1"/>
<evidence type="ECO:0000313" key="2">
    <source>
        <dbReference type="EMBL" id="CAB4762458.1"/>
    </source>
</evidence>